<feature type="signal peptide" evidence="1">
    <location>
        <begin position="1"/>
        <end position="24"/>
    </location>
</feature>
<dbReference type="Pfam" id="PF11306">
    <property type="entry name" value="DUF3108"/>
    <property type="match status" value="1"/>
</dbReference>
<reference evidence="3" key="1">
    <citation type="submission" date="2009-07" db="EMBL/GenBank/DDBJ databases">
        <title>Complete sequence of chromosome of Methylovorus sp. SIP3-4.</title>
        <authorList>
            <person name="Lucas S."/>
            <person name="Copeland A."/>
            <person name="Lapidus A."/>
            <person name="Glavina del Rio T."/>
            <person name="Tice H."/>
            <person name="Bruce D."/>
            <person name="Goodwin L."/>
            <person name="Pitluck S."/>
            <person name="Clum A."/>
            <person name="Larimer F."/>
            <person name="Land M."/>
            <person name="Hauser L."/>
            <person name="Kyrpides N."/>
            <person name="Mikhailova N."/>
            <person name="Kayluzhnaya M."/>
            <person name="Chistoserdova L."/>
        </authorList>
    </citation>
    <scope>NUCLEOTIDE SEQUENCE [LARGE SCALE GENOMIC DNA]</scope>
    <source>
        <strain evidence="3">SIP3-4</strain>
    </source>
</reference>
<reference evidence="2 3" key="2">
    <citation type="journal article" date="2011" name="J. Bacteriol.">
        <title>Genomes of three methylotrophs from a single niche uncover genetic and metabolic divergence of Methylophilaceae.</title>
        <authorList>
            <person name="Lapidus A."/>
            <person name="Clum A."/>
            <person name="Labutti K."/>
            <person name="Kaluzhnaya M.G."/>
            <person name="Lim S."/>
            <person name="Beck D.A."/>
            <person name="Glavina Del Rio T."/>
            <person name="Nolan M."/>
            <person name="Mavromatis K."/>
            <person name="Huntemann M."/>
            <person name="Lucas S."/>
            <person name="Lidstrom M.E."/>
            <person name="Ivanova N."/>
            <person name="Chistoserdova L."/>
        </authorList>
    </citation>
    <scope>NUCLEOTIDE SEQUENCE [LARGE SCALE GENOMIC DNA]</scope>
    <source>
        <strain evidence="2 3">SIP3-4</strain>
    </source>
</reference>
<protein>
    <recommendedName>
        <fullName evidence="4">DUF3108 domain-containing protein</fullName>
    </recommendedName>
</protein>
<evidence type="ECO:0008006" key="4">
    <source>
        <dbReference type="Google" id="ProtNLM"/>
    </source>
</evidence>
<proteinExistence type="predicted"/>
<dbReference type="RefSeq" id="WP_015829217.1">
    <property type="nucleotide sequence ID" value="NC_012969.1"/>
</dbReference>
<evidence type="ECO:0000313" key="3">
    <source>
        <dbReference type="Proteomes" id="UP000002743"/>
    </source>
</evidence>
<dbReference type="HOGENOM" id="CLU_063619_0_2_4"/>
<dbReference type="STRING" id="582744.Msip34_0222"/>
<dbReference type="EMBL" id="CP001674">
    <property type="protein sequence ID" value="ACT49471.1"/>
    <property type="molecule type" value="Genomic_DNA"/>
</dbReference>
<keyword evidence="1" id="KW-0732">Signal</keyword>
<keyword evidence="3" id="KW-1185">Reference proteome</keyword>
<dbReference type="InterPro" id="IPR021457">
    <property type="entry name" value="DUF3108"/>
</dbReference>
<gene>
    <name evidence="2" type="ordered locus">Msip34_0222</name>
</gene>
<dbReference type="AlphaFoldDB" id="C6X8K1"/>
<dbReference type="OrthoDB" id="8559973at2"/>
<feature type="chain" id="PRO_5002973792" description="DUF3108 domain-containing protein" evidence="1">
    <location>
        <begin position="25"/>
        <end position="234"/>
    </location>
</feature>
<evidence type="ECO:0000313" key="2">
    <source>
        <dbReference type="EMBL" id="ACT49471.1"/>
    </source>
</evidence>
<organism evidence="2 3">
    <name type="scientific">Methylovorus glucosotrophus (strain SIP3-4)</name>
    <dbReference type="NCBI Taxonomy" id="582744"/>
    <lineage>
        <taxon>Bacteria</taxon>
        <taxon>Pseudomonadati</taxon>
        <taxon>Pseudomonadota</taxon>
        <taxon>Betaproteobacteria</taxon>
        <taxon>Nitrosomonadales</taxon>
        <taxon>Methylophilaceae</taxon>
        <taxon>Methylovorus</taxon>
    </lineage>
</organism>
<dbReference type="Proteomes" id="UP000002743">
    <property type="component" value="Chromosome"/>
</dbReference>
<accession>C6X8K1</accession>
<name>C6X8K1_METGS</name>
<sequence length="234" mass="26477" precursor="true">MRYLSLRNSIITACCLLAASLVHAAPRQVELVYEATRNGQPFATVTETFRQENGRYRIESVTQGIGVYALFGKRRLLSEGEVTEQGLKPSHFELHQGDNDKKSLLTDFDWAQNQLNMQVKGKTITAPLEPGAQDLASFIYQFMFRPPVGEDVNMPVTTGKKLRSYHYRVTERDVPLDLPGGHFKTLHLVDATPEGEDGKEFWLATDRHHLPVRLEMRDDKGAKIEQILTSVHAE</sequence>
<dbReference type="eggNOG" id="COG3170">
    <property type="taxonomic scope" value="Bacteria"/>
</dbReference>
<evidence type="ECO:0000256" key="1">
    <source>
        <dbReference type="SAM" id="SignalP"/>
    </source>
</evidence>
<dbReference type="KEGG" id="mei:Msip34_0222"/>